<gene>
    <name evidence="1" type="ORF">GALL_73600</name>
</gene>
<protein>
    <submittedName>
        <fullName evidence="1">Uncharacterized protein</fullName>
    </submittedName>
</protein>
<reference evidence="1" key="1">
    <citation type="submission" date="2016-10" db="EMBL/GenBank/DDBJ databases">
        <title>Sequence of Gallionella enrichment culture.</title>
        <authorList>
            <person name="Poehlein A."/>
            <person name="Muehling M."/>
            <person name="Daniel R."/>
        </authorList>
    </citation>
    <scope>NUCLEOTIDE SEQUENCE</scope>
</reference>
<accession>A0A1J5TGN0</accession>
<comment type="caution">
    <text evidence="1">The sequence shown here is derived from an EMBL/GenBank/DDBJ whole genome shotgun (WGS) entry which is preliminary data.</text>
</comment>
<proteinExistence type="predicted"/>
<name>A0A1J5TGN0_9ZZZZ</name>
<dbReference type="AlphaFoldDB" id="A0A1J5TGN0"/>
<organism evidence="1">
    <name type="scientific">mine drainage metagenome</name>
    <dbReference type="NCBI Taxonomy" id="410659"/>
    <lineage>
        <taxon>unclassified sequences</taxon>
        <taxon>metagenomes</taxon>
        <taxon>ecological metagenomes</taxon>
    </lineage>
</organism>
<dbReference type="EMBL" id="MLJW01000021">
    <property type="protein sequence ID" value="OIR11182.1"/>
    <property type="molecule type" value="Genomic_DNA"/>
</dbReference>
<sequence length="109" mass="12016">MVDEALKRLLDAEARAELVIAGAEAERQKVIEQAKFEVQVLERQHAERIKEIHAAFLAQAEQRAQQTIAELKRRNTDRAASLRQSAGESESQALDAALSLLTGAGQQKP</sequence>
<evidence type="ECO:0000313" key="1">
    <source>
        <dbReference type="EMBL" id="OIR11182.1"/>
    </source>
</evidence>